<dbReference type="Gene3D" id="1.10.472.170">
    <property type="match status" value="1"/>
</dbReference>
<evidence type="ECO:0000256" key="2">
    <source>
        <dbReference type="ARBA" id="ARBA00010857"/>
    </source>
</evidence>
<gene>
    <name evidence="10" type="ORF">IFM89_011424</name>
</gene>
<dbReference type="SUPFAM" id="SSF47954">
    <property type="entry name" value="Cyclin-like"/>
    <property type="match status" value="1"/>
</dbReference>
<dbReference type="SUPFAM" id="SSF57783">
    <property type="entry name" value="Zinc beta-ribbon"/>
    <property type="match status" value="1"/>
</dbReference>
<dbReference type="GO" id="GO:0005634">
    <property type="term" value="C:nucleus"/>
    <property type="evidence" value="ECO:0007669"/>
    <property type="project" value="UniProtKB-SubCell"/>
</dbReference>
<dbReference type="GO" id="GO:0000995">
    <property type="term" value="F:RNA polymerase III general transcription initiation factor activity"/>
    <property type="evidence" value="ECO:0007669"/>
    <property type="project" value="TreeGrafter"/>
</dbReference>
<evidence type="ECO:0000256" key="7">
    <source>
        <dbReference type="ARBA" id="ARBA00023163"/>
    </source>
</evidence>
<dbReference type="OrthoDB" id="511529at2759"/>
<comment type="subcellular location">
    <subcellularLocation>
        <location evidence="1">Nucleus</location>
    </subcellularLocation>
</comment>
<proteinExistence type="inferred from homology"/>
<evidence type="ECO:0000313" key="10">
    <source>
        <dbReference type="EMBL" id="KAF9600737.1"/>
    </source>
</evidence>
<sequence>MGWCPHCAKNLETVRGDEGFICCASCGKVVDSDMFTDEPTFIKSADGQSQLSGRYIRSVESGNSESREKTLANGRDEISALVQNLSMTGQEPIINAALSFYKLAVDRNFTRSRKRNLVKTSCLYIACR</sequence>
<evidence type="ECO:0000256" key="3">
    <source>
        <dbReference type="ARBA" id="ARBA00022723"/>
    </source>
</evidence>
<reference evidence="10 11" key="1">
    <citation type="submission" date="2020-10" db="EMBL/GenBank/DDBJ databases">
        <title>The Coptis chinensis genome and diversification of protoberbering-type alkaloids.</title>
        <authorList>
            <person name="Wang B."/>
            <person name="Shu S."/>
            <person name="Song C."/>
            <person name="Liu Y."/>
        </authorList>
    </citation>
    <scope>NUCLEOTIDE SEQUENCE [LARGE SCALE GENOMIC DNA]</scope>
    <source>
        <strain evidence="10">HL-2020</strain>
        <tissue evidence="10">Leaf</tissue>
    </source>
</reference>
<evidence type="ECO:0000313" key="11">
    <source>
        <dbReference type="Proteomes" id="UP000631114"/>
    </source>
</evidence>
<dbReference type="GO" id="GO:0070897">
    <property type="term" value="P:transcription preinitiation complex assembly"/>
    <property type="evidence" value="ECO:0007669"/>
    <property type="project" value="InterPro"/>
</dbReference>
<dbReference type="GO" id="GO:0000126">
    <property type="term" value="C:transcription factor TFIIIB complex"/>
    <property type="evidence" value="ECO:0007669"/>
    <property type="project" value="TreeGrafter"/>
</dbReference>
<evidence type="ECO:0000256" key="8">
    <source>
        <dbReference type="ARBA" id="ARBA00023242"/>
    </source>
</evidence>
<evidence type="ECO:0000259" key="9">
    <source>
        <dbReference type="Pfam" id="PF00382"/>
    </source>
</evidence>
<dbReference type="InterPro" id="IPR013150">
    <property type="entry name" value="TFIIB_cyclin"/>
</dbReference>
<evidence type="ECO:0000256" key="5">
    <source>
        <dbReference type="ARBA" id="ARBA00022833"/>
    </source>
</evidence>
<feature type="domain" description="Transcription factor TFIIB cyclin-like" evidence="9">
    <location>
        <begin position="68"/>
        <end position="128"/>
    </location>
</feature>
<evidence type="ECO:0000256" key="4">
    <source>
        <dbReference type="ARBA" id="ARBA00022771"/>
    </source>
</evidence>
<dbReference type="InterPro" id="IPR036915">
    <property type="entry name" value="Cyclin-like_sf"/>
</dbReference>
<organism evidence="10 11">
    <name type="scientific">Coptis chinensis</name>
    <dbReference type="NCBI Taxonomy" id="261450"/>
    <lineage>
        <taxon>Eukaryota</taxon>
        <taxon>Viridiplantae</taxon>
        <taxon>Streptophyta</taxon>
        <taxon>Embryophyta</taxon>
        <taxon>Tracheophyta</taxon>
        <taxon>Spermatophyta</taxon>
        <taxon>Magnoliopsida</taxon>
        <taxon>Ranunculales</taxon>
        <taxon>Ranunculaceae</taxon>
        <taxon>Coptidoideae</taxon>
        <taxon>Coptis</taxon>
    </lineage>
</organism>
<keyword evidence="7" id="KW-0804">Transcription</keyword>
<keyword evidence="8" id="KW-0539">Nucleus</keyword>
<dbReference type="GO" id="GO:0001006">
    <property type="term" value="F:RNA polymerase III type 3 promoter sequence-specific DNA binding"/>
    <property type="evidence" value="ECO:0007669"/>
    <property type="project" value="TreeGrafter"/>
</dbReference>
<comment type="caution">
    <text evidence="10">The sequence shown here is derived from an EMBL/GenBank/DDBJ whole genome shotgun (WGS) entry which is preliminary data.</text>
</comment>
<dbReference type="PANTHER" id="PTHR11618">
    <property type="entry name" value="TRANSCRIPTION INITIATION FACTOR IIB-RELATED"/>
    <property type="match status" value="1"/>
</dbReference>
<dbReference type="InterPro" id="IPR000812">
    <property type="entry name" value="TFIIB"/>
</dbReference>
<comment type="similarity">
    <text evidence="2">Belongs to the TFIIB family.</text>
</comment>
<evidence type="ECO:0000256" key="1">
    <source>
        <dbReference type="ARBA" id="ARBA00004123"/>
    </source>
</evidence>
<accession>A0A835HLW4</accession>
<dbReference type="GO" id="GO:0017025">
    <property type="term" value="F:TBP-class protein binding"/>
    <property type="evidence" value="ECO:0007669"/>
    <property type="project" value="InterPro"/>
</dbReference>
<keyword evidence="3" id="KW-0479">Metal-binding</keyword>
<keyword evidence="4" id="KW-0863">Zinc-finger</keyword>
<dbReference type="EMBL" id="JADFTS010000006">
    <property type="protein sequence ID" value="KAF9600737.1"/>
    <property type="molecule type" value="Genomic_DNA"/>
</dbReference>
<dbReference type="GO" id="GO:0008270">
    <property type="term" value="F:zinc ion binding"/>
    <property type="evidence" value="ECO:0007669"/>
    <property type="project" value="UniProtKB-KW"/>
</dbReference>
<dbReference type="GO" id="GO:0097550">
    <property type="term" value="C:transcription preinitiation complex"/>
    <property type="evidence" value="ECO:0007669"/>
    <property type="project" value="TreeGrafter"/>
</dbReference>
<dbReference type="Pfam" id="PF00382">
    <property type="entry name" value="TFIIB"/>
    <property type="match status" value="1"/>
</dbReference>
<name>A0A835HLW4_9MAGN</name>
<protein>
    <recommendedName>
        <fullName evidence="9">Transcription factor TFIIB cyclin-like domain-containing protein</fullName>
    </recommendedName>
</protein>
<evidence type="ECO:0000256" key="6">
    <source>
        <dbReference type="ARBA" id="ARBA00023015"/>
    </source>
</evidence>
<keyword evidence="6" id="KW-0805">Transcription regulation</keyword>
<dbReference type="PANTHER" id="PTHR11618:SF4">
    <property type="entry name" value="TRANSCRIPTION FACTOR IIIB 90 KDA SUBUNIT"/>
    <property type="match status" value="1"/>
</dbReference>
<keyword evidence="11" id="KW-1185">Reference proteome</keyword>
<keyword evidence="5" id="KW-0862">Zinc</keyword>
<dbReference type="AlphaFoldDB" id="A0A835HLW4"/>
<dbReference type="Proteomes" id="UP000631114">
    <property type="component" value="Unassembled WGS sequence"/>
</dbReference>